<sequence>MKHMNERKAFYLKFGYYKFKVAPSIELVISVLVRGDKFSGV</sequence>
<evidence type="ECO:0000313" key="1">
    <source>
        <dbReference type="EMBL" id="GJM63903.1"/>
    </source>
</evidence>
<dbReference type="EMBL" id="BQKE01000003">
    <property type="protein sequence ID" value="GJM63903.1"/>
    <property type="molecule type" value="Genomic_DNA"/>
</dbReference>
<keyword evidence="2" id="KW-1185">Reference proteome</keyword>
<accession>A0AAN4W3D6</accession>
<reference evidence="1 2" key="1">
    <citation type="submission" date="2021-12" db="EMBL/GenBank/DDBJ databases">
        <title>Genome sequencing of bacteria with rrn-lacking chromosome and rrn-plasmid.</title>
        <authorList>
            <person name="Anda M."/>
            <person name="Iwasaki W."/>
        </authorList>
    </citation>
    <scope>NUCLEOTIDE SEQUENCE [LARGE SCALE GENOMIC DNA]</scope>
    <source>
        <strain evidence="1 2">NBRC 15940</strain>
    </source>
</reference>
<gene>
    <name evidence="1" type="ORF">PEDI_44550</name>
</gene>
<proteinExistence type="predicted"/>
<evidence type="ECO:0000313" key="2">
    <source>
        <dbReference type="Proteomes" id="UP001310022"/>
    </source>
</evidence>
<comment type="caution">
    <text evidence="1">The sequence shown here is derived from an EMBL/GenBank/DDBJ whole genome shotgun (WGS) entry which is preliminary data.</text>
</comment>
<organism evidence="1 2">
    <name type="scientific">Persicobacter diffluens</name>
    <dbReference type="NCBI Taxonomy" id="981"/>
    <lineage>
        <taxon>Bacteria</taxon>
        <taxon>Pseudomonadati</taxon>
        <taxon>Bacteroidota</taxon>
        <taxon>Cytophagia</taxon>
        <taxon>Cytophagales</taxon>
        <taxon>Persicobacteraceae</taxon>
        <taxon>Persicobacter</taxon>
    </lineage>
</organism>
<dbReference type="Proteomes" id="UP001310022">
    <property type="component" value="Unassembled WGS sequence"/>
</dbReference>
<name>A0AAN4W3D6_9BACT</name>
<protein>
    <submittedName>
        <fullName evidence="1">Uncharacterized protein</fullName>
    </submittedName>
</protein>
<dbReference type="AlphaFoldDB" id="A0AAN4W3D6"/>